<gene>
    <name evidence="4" type="ORF">g.14141</name>
</gene>
<dbReference type="Pfam" id="PF00004">
    <property type="entry name" value="AAA"/>
    <property type="match status" value="2"/>
</dbReference>
<dbReference type="InterPro" id="IPR027417">
    <property type="entry name" value="P-loop_NTPase"/>
</dbReference>
<dbReference type="PANTHER" id="PTHR23077">
    <property type="entry name" value="AAA-FAMILY ATPASE"/>
    <property type="match status" value="1"/>
</dbReference>
<dbReference type="InterPro" id="IPR003959">
    <property type="entry name" value="ATPase_AAA_core"/>
</dbReference>
<dbReference type="InterPro" id="IPR041569">
    <property type="entry name" value="AAA_lid_3"/>
</dbReference>
<dbReference type="GO" id="GO:0005524">
    <property type="term" value="F:ATP binding"/>
    <property type="evidence" value="ECO:0007669"/>
    <property type="project" value="UniProtKB-KW"/>
</dbReference>
<dbReference type="AlphaFoldDB" id="A0A1B6CTS5"/>
<proteinExistence type="predicted"/>
<evidence type="ECO:0000259" key="3">
    <source>
        <dbReference type="SMART" id="SM00382"/>
    </source>
</evidence>
<dbReference type="InterPro" id="IPR050168">
    <property type="entry name" value="AAA_ATPase_domain"/>
</dbReference>
<dbReference type="SUPFAM" id="SSF52540">
    <property type="entry name" value="P-loop containing nucleoside triphosphate hydrolases"/>
    <property type="match status" value="2"/>
</dbReference>
<dbReference type="Gene3D" id="1.10.8.60">
    <property type="match status" value="2"/>
</dbReference>
<dbReference type="Pfam" id="PF17862">
    <property type="entry name" value="AAA_lid_3"/>
    <property type="match status" value="1"/>
</dbReference>
<keyword evidence="2" id="KW-0067">ATP-binding</keyword>
<dbReference type="GO" id="GO:0005634">
    <property type="term" value="C:nucleus"/>
    <property type="evidence" value="ECO:0007669"/>
    <property type="project" value="TreeGrafter"/>
</dbReference>
<dbReference type="GO" id="GO:0005829">
    <property type="term" value="C:cytosol"/>
    <property type="evidence" value="ECO:0007669"/>
    <property type="project" value="TreeGrafter"/>
</dbReference>
<organism evidence="4">
    <name type="scientific">Clastoptera arizonana</name>
    <name type="common">Arizona spittle bug</name>
    <dbReference type="NCBI Taxonomy" id="38151"/>
    <lineage>
        <taxon>Eukaryota</taxon>
        <taxon>Metazoa</taxon>
        <taxon>Ecdysozoa</taxon>
        <taxon>Arthropoda</taxon>
        <taxon>Hexapoda</taxon>
        <taxon>Insecta</taxon>
        <taxon>Pterygota</taxon>
        <taxon>Neoptera</taxon>
        <taxon>Paraneoptera</taxon>
        <taxon>Hemiptera</taxon>
        <taxon>Auchenorrhyncha</taxon>
        <taxon>Cercopoidea</taxon>
        <taxon>Clastopteridae</taxon>
        <taxon>Clastoptera</taxon>
    </lineage>
</organism>
<evidence type="ECO:0000256" key="2">
    <source>
        <dbReference type="ARBA" id="ARBA00022840"/>
    </source>
</evidence>
<dbReference type="PANTHER" id="PTHR23077:SF194">
    <property type="entry name" value="ATPASE FAMILY GENE 2 PROTEIN HOMOLOG B"/>
    <property type="match status" value="1"/>
</dbReference>
<dbReference type="InterPro" id="IPR003960">
    <property type="entry name" value="ATPase_AAA_CS"/>
</dbReference>
<dbReference type="EMBL" id="GEDC01020416">
    <property type="protein sequence ID" value="JAS16882.1"/>
    <property type="molecule type" value="Transcribed_RNA"/>
</dbReference>
<evidence type="ECO:0000313" key="4">
    <source>
        <dbReference type="EMBL" id="JAS16882.1"/>
    </source>
</evidence>
<dbReference type="FunFam" id="3.40.50.300:FF:001921">
    <property type="entry name" value="AAA ATPase domain-containing protein"/>
    <property type="match status" value="1"/>
</dbReference>
<feature type="domain" description="AAA+ ATPase" evidence="3">
    <location>
        <begin position="506"/>
        <end position="671"/>
    </location>
</feature>
<reference evidence="4" key="1">
    <citation type="submission" date="2015-12" db="EMBL/GenBank/DDBJ databases">
        <title>De novo transcriptome assembly of four potential Pierce s Disease insect vectors from Arizona vineyards.</title>
        <authorList>
            <person name="Tassone E.E."/>
        </authorList>
    </citation>
    <scope>NUCLEOTIDE SEQUENCE</scope>
</reference>
<dbReference type="GO" id="GO:0051228">
    <property type="term" value="P:mitotic spindle disassembly"/>
    <property type="evidence" value="ECO:0007669"/>
    <property type="project" value="TreeGrafter"/>
</dbReference>
<dbReference type="Gene3D" id="3.40.50.300">
    <property type="entry name" value="P-loop containing nucleotide triphosphate hydrolases"/>
    <property type="match status" value="2"/>
</dbReference>
<keyword evidence="1" id="KW-0547">Nucleotide-binding</keyword>
<dbReference type="PROSITE" id="PS00674">
    <property type="entry name" value="AAA"/>
    <property type="match status" value="1"/>
</dbReference>
<evidence type="ECO:0000256" key="1">
    <source>
        <dbReference type="ARBA" id="ARBA00022741"/>
    </source>
</evidence>
<dbReference type="GO" id="GO:0016887">
    <property type="term" value="F:ATP hydrolysis activity"/>
    <property type="evidence" value="ECO:0007669"/>
    <property type="project" value="InterPro"/>
</dbReference>
<dbReference type="FunFam" id="1.10.8.60:FF:000038">
    <property type="entry name" value="spermatogenesis-associated protein 5-like protein 1"/>
    <property type="match status" value="1"/>
</dbReference>
<name>A0A1B6CTS5_9HEMI</name>
<dbReference type="GO" id="GO:0031593">
    <property type="term" value="F:polyubiquitin modification-dependent protein binding"/>
    <property type="evidence" value="ECO:0007669"/>
    <property type="project" value="TreeGrafter"/>
</dbReference>
<dbReference type="InterPro" id="IPR003593">
    <property type="entry name" value="AAA+_ATPase"/>
</dbReference>
<feature type="domain" description="AAA+ ATPase" evidence="3">
    <location>
        <begin position="238"/>
        <end position="379"/>
    </location>
</feature>
<dbReference type="GO" id="GO:0097352">
    <property type="term" value="P:autophagosome maturation"/>
    <property type="evidence" value="ECO:0007669"/>
    <property type="project" value="TreeGrafter"/>
</dbReference>
<dbReference type="GO" id="GO:0034098">
    <property type="term" value="C:VCP-NPL4-UFD1 AAA ATPase complex"/>
    <property type="evidence" value="ECO:0007669"/>
    <property type="project" value="TreeGrafter"/>
</dbReference>
<sequence>MESLKVFEEEKSIYYLQKLCIPQGILPEIKLPKAAKIFISENVFYLCQIFIKDIMHPSYCTMDFSVQAYRGALSEDGNLPLIVQNKIDILQLSNINVIQKISNIKTVSVTVILKCTELVSFWKNHSTYNNYVVKDLLKLFLLTNQAYIFLDCLKDFQINDIFCLYINSIGNIDVGHITLTTNVKIVKIISHLRFEQLYQNRNLFHLGGMERHSFLLAEIIQNFKKSYESDMALLKNQVQHKVLIIGPPGCGKTTLVKTVARNCRVPLLTISGPELSNALPGETEKSFKTMFERAKMLASEEFNDVCILLIEHIDSIFNEKGNTKSHLRRCTNYFLNLIDSANEIKSLIIMATTDRVHLLDPAVRRSGRLDHEIFIGVPTEVERNEILKPMCLRLNLDTQICSEVAKWTPGYVAADLAMLCLDVARRYHKLNDAGGKKNEEWISNCWRFCLAKIQPSSLKGQVGVINMSKLSLNDIGGATAVKQALKQAVEWPLTHPEAFVRLGLAIPKGILLYGPPGCAKTSLVRAISSSTNTTFLAVSAAEIYSPFVGDAEKTISELFQKARMGAPSILFIDEIDALVGSRGGRESGSQERVLSAFLTEMDGVGLRADLVSRRDQGELLDRFSKLSLGSKKEVIGQGVIVIAATNRPDSLDSALIRPGRFDKILLVGAPDYEERLDILKILTKKMPLAADVNLAELAKITELFSGADLNNLCKEAGLQALTEGGMNVEEINLVHWTYALSKVKPSLTDSQIEWYKNFVLR</sequence>
<accession>A0A1B6CTS5</accession>
<protein>
    <recommendedName>
        <fullName evidence="3">AAA+ ATPase domain-containing protein</fullName>
    </recommendedName>
</protein>
<dbReference type="SMART" id="SM00382">
    <property type="entry name" value="AAA"/>
    <property type="match status" value="2"/>
</dbReference>
<dbReference type="GO" id="GO:0030970">
    <property type="term" value="P:retrograde protein transport, ER to cytosol"/>
    <property type="evidence" value="ECO:0007669"/>
    <property type="project" value="TreeGrafter"/>
</dbReference>